<dbReference type="WBParaSite" id="MCU_013497-RA">
    <property type="protein sequence ID" value="MCU_013497-RA"/>
    <property type="gene ID" value="MCU_013497"/>
</dbReference>
<sequence length="63" mass="7330">MYGAYRREFLQEAVLGRAVSPLREAMLYSNNILHPDYLFFPHYRFQQSNGPVQGLPAWSITLV</sequence>
<accession>A0A5K3G0C7</accession>
<protein>
    <submittedName>
        <fullName evidence="1">BEACH domain-containing protein</fullName>
    </submittedName>
</protein>
<dbReference type="AlphaFoldDB" id="A0A5K3G0C7"/>
<reference evidence="1" key="1">
    <citation type="submission" date="2019-11" db="UniProtKB">
        <authorList>
            <consortium name="WormBaseParasite"/>
        </authorList>
    </citation>
    <scope>IDENTIFICATION</scope>
</reference>
<proteinExistence type="predicted"/>
<organism evidence="1">
    <name type="scientific">Mesocestoides corti</name>
    <name type="common">Flatworm</name>
    <dbReference type="NCBI Taxonomy" id="53468"/>
    <lineage>
        <taxon>Eukaryota</taxon>
        <taxon>Metazoa</taxon>
        <taxon>Spiralia</taxon>
        <taxon>Lophotrochozoa</taxon>
        <taxon>Platyhelminthes</taxon>
        <taxon>Cestoda</taxon>
        <taxon>Eucestoda</taxon>
        <taxon>Cyclophyllidea</taxon>
        <taxon>Mesocestoididae</taxon>
        <taxon>Mesocestoides</taxon>
    </lineage>
</organism>
<name>A0A5K3G0C7_MESCO</name>
<evidence type="ECO:0000313" key="1">
    <source>
        <dbReference type="WBParaSite" id="MCU_013497-RA"/>
    </source>
</evidence>